<dbReference type="InterPro" id="IPR005324">
    <property type="entry name" value="Ribosomal_uS5_C"/>
</dbReference>
<evidence type="ECO:0000256" key="4">
    <source>
        <dbReference type="ARBA" id="ARBA00022980"/>
    </source>
</evidence>
<dbReference type="NCBIfam" id="NF003125">
    <property type="entry name" value="PRK04044.1"/>
    <property type="match status" value="1"/>
</dbReference>
<dbReference type="PaxDb" id="572546-Arcpr_1341"/>
<comment type="similarity">
    <text evidence="1 8 9">Belongs to the universal ribosomal protein uS5 family.</text>
</comment>
<dbReference type="GeneID" id="8740028"/>
<dbReference type="PANTHER" id="PTHR13718">
    <property type="entry name" value="RIBOSOMAL S SUBUNIT"/>
    <property type="match status" value="1"/>
</dbReference>
<dbReference type="PROSITE" id="PS50881">
    <property type="entry name" value="S5_DSRBD"/>
    <property type="match status" value="1"/>
</dbReference>
<dbReference type="FunFam" id="3.30.230.10:FF:000004">
    <property type="entry name" value="40S ribosomal protein S2"/>
    <property type="match status" value="1"/>
</dbReference>
<comment type="function">
    <text evidence="8">With S4 and S12 plays an important role in translational accuracy.</text>
</comment>
<dbReference type="EMBL" id="CP001857">
    <property type="protein sequence ID" value="ADB58390.1"/>
    <property type="molecule type" value="Genomic_DNA"/>
</dbReference>
<name>D2RE46_ARCPA</name>
<dbReference type="Gene3D" id="3.30.230.10">
    <property type="match status" value="1"/>
</dbReference>
<dbReference type="HOGENOM" id="CLU_065898_0_1_2"/>
<dbReference type="PANTHER" id="PTHR13718:SF4">
    <property type="entry name" value="40S RIBOSOMAL PROTEIN S2"/>
    <property type="match status" value="1"/>
</dbReference>
<dbReference type="InterPro" id="IPR005711">
    <property type="entry name" value="Ribosomal_uS5_euk/arc"/>
</dbReference>
<keyword evidence="5 8" id="KW-0687">Ribonucleoprotein</keyword>
<dbReference type="Pfam" id="PF03719">
    <property type="entry name" value="Ribosomal_S5_C"/>
    <property type="match status" value="1"/>
</dbReference>
<organism evidence="11 12">
    <name type="scientific">Archaeoglobus profundus (strain DSM 5631 / JCM 9629 / NBRC 100127 / Av18)</name>
    <dbReference type="NCBI Taxonomy" id="572546"/>
    <lineage>
        <taxon>Archaea</taxon>
        <taxon>Methanobacteriati</taxon>
        <taxon>Methanobacteriota</taxon>
        <taxon>Archaeoglobi</taxon>
        <taxon>Archaeoglobales</taxon>
        <taxon>Archaeoglobaceae</taxon>
        <taxon>Archaeoglobus</taxon>
    </lineage>
</organism>
<dbReference type="AlphaFoldDB" id="D2RE46"/>
<dbReference type="SUPFAM" id="SSF54211">
    <property type="entry name" value="Ribosomal protein S5 domain 2-like"/>
    <property type="match status" value="1"/>
</dbReference>
<dbReference type="KEGG" id="apo:Arcpr_1341"/>
<gene>
    <name evidence="8" type="primary">rps5</name>
    <name evidence="11" type="ordered locus">Arcpr_1341</name>
</gene>
<comment type="domain">
    <text evidence="8">The N-terminal domain interacts with the head of the 30S subunit; the C-terminal domain interacts with the body and contacts protein S4. The interaction surface between S4 and S5 is involved in control of translational fidelity.</text>
</comment>
<dbReference type="InterPro" id="IPR013810">
    <property type="entry name" value="Ribosomal_uS5_N"/>
</dbReference>
<dbReference type="Proteomes" id="UP000001901">
    <property type="component" value="Chromosome"/>
</dbReference>
<dbReference type="GO" id="GO:0019843">
    <property type="term" value="F:rRNA binding"/>
    <property type="evidence" value="ECO:0007669"/>
    <property type="project" value="UniProtKB-UniRule"/>
</dbReference>
<evidence type="ECO:0000256" key="2">
    <source>
        <dbReference type="ARBA" id="ARBA00022730"/>
    </source>
</evidence>
<evidence type="ECO:0000256" key="5">
    <source>
        <dbReference type="ARBA" id="ARBA00023274"/>
    </source>
</evidence>
<dbReference type="GO" id="GO:0006412">
    <property type="term" value="P:translation"/>
    <property type="evidence" value="ECO:0007669"/>
    <property type="project" value="UniProtKB-UniRule"/>
</dbReference>
<keyword evidence="2 8" id="KW-0699">rRNA-binding</keyword>
<dbReference type="RefSeq" id="WP_012940726.1">
    <property type="nucleotide sequence ID" value="NC_013741.1"/>
</dbReference>
<evidence type="ECO:0000256" key="1">
    <source>
        <dbReference type="ARBA" id="ARBA00008945"/>
    </source>
</evidence>
<sequence length="202" mass="21846">MEVQIPEGWTPKTRLGKLVYEGKIKTMDEALASGLPLKEPEIVDALLPDLQDEVLEISMVQRMTDSGRRTKFRVTVVVGNRDGFVGVGVGKASQVAPAIQKAINDAKLNIFKVQRGCGSWECGCGEPHSIPCKVTGSCGSVRITLMPGPKGLGIVAGEVAKKVLELAGVKDVWTFTRGQTKTTINFAQATFDALKKTMFIKR</sequence>
<accession>D2RE46</accession>
<keyword evidence="3 8" id="KW-0694">RNA-binding</keyword>
<dbReference type="PROSITE" id="PS00585">
    <property type="entry name" value="RIBOSOMAL_S5"/>
    <property type="match status" value="1"/>
</dbReference>
<dbReference type="STRING" id="572546.Arcpr_1341"/>
<dbReference type="InterPro" id="IPR014721">
    <property type="entry name" value="Ribsml_uS5_D2-typ_fold_subgr"/>
</dbReference>
<dbReference type="FunFam" id="3.30.160.20:FF:000002">
    <property type="entry name" value="40S ribosomal protein S2"/>
    <property type="match status" value="1"/>
</dbReference>
<evidence type="ECO:0000313" key="11">
    <source>
        <dbReference type="EMBL" id="ADB58390.1"/>
    </source>
</evidence>
<evidence type="ECO:0000256" key="6">
    <source>
        <dbReference type="ARBA" id="ARBA00025844"/>
    </source>
</evidence>
<keyword evidence="12" id="KW-1185">Reference proteome</keyword>
<evidence type="ECO:0000256" key="8">
    <source>
        <dbReference type="HAMAP-Rule" id="MF_01307"/>
    </source>
</evidence>
<dbReference type="NCBIfam" id="TIGR01020">
    <property type="entry name" value="uS5_euk_arch"/>
    <property type="match status" value="1"/>
</dbReference>
<dbReference type="Pfam" id="PF00333">
    <property type="entry name" value="Ribosomal_S5"/>
    <property type="match status" value="1"/>
</dbReference>
<evidence type="ECO:0000256" key="7">
    <source>
        <dbReference type="ARBA" id="ARBA00035255"/>
    </source>
</evidence>
<dbReference type="HAMAP" id="MF_01307_A">
    <property type="entry name" value="Ribosomal_uS5_A"/>
    <property type="match status" value="1"/>
</dbReference>
<reference evidence="11 12" key="1">
    <citation type="journal article" date="2010" name="Stand. Genomic Sci.">
        <title>Complete genome sequence of Archaeoglobus profundus type strain (AV18).</title>
        <authorList>
            <person name="von Jan M."/>
            <person name="Lapidus A."/>
            <person name="Del Rio T.G."/>
            <person name="Copeland A."/>
            <person name="Tice H."/>
            <person name="Cheng J.F."/>
            <person name="Lucas S."/>
            <person name="Chen F."/>
            <person name="Nolan M."/>
            <person name="Goodwin L."/>
            <person name="Han C."/>
            <person name="Pitluck S."/>
            <person name="Liolios K."/>
            <person name="Ivanova N."/>
            <person name="Mavromatis K."/>
            <person name="Ovchinnikova G."/>
            <person name="Chertkov O."/>
            <person name="Pati A."/>
            <person name="Chen A."/>
            <person name="Palaniappan K."/>
            <person name="Land M."/>
            <person name="Hauser L."/>
            <person name="Chang Y.J."/>
            <person name="Jeffries C.D."/>
            <person name="Saunders E."/>
            <person name="Brettin T."/>
            <person name="Detter J.C."/>
            <person name="Chain P."/>
            <person name="Eichinger K."/>
            <person name="Huber H."/>
            <person name="Spring S."/>
            <person name="Rohde M."/>
            <person name="Goker M."/>
            <person name="Wirth R."/>
            <person name="Woyke T."/>
            <person name="Bristow J."/>
            <person name="Eisen J.A."/>
            <person name="Markowitz V."/>
            <person name="Hugenholtz P."/>
            <person name="Kyrpides N.C."/>
            <person name="Klenk H.P."/>
        </authorList>
    </citation>
    <scope>NUCLEOTIDE SEQUENCE [LARGE SCALE GENOMIC DNA]</scope>
    <source>
        <strain evidence="12">DSM 5631 / JCM 9629 / NBRC 100127 / Av18</strain>
    </source>
</reference>
<evidence type="ECO:0000256" key="3">
    <source>
        <dbReference type="ARBA" id="ARBA00022884"/>
    </source>
</evidence>
<protein>
    <recommendedName>
        <fullName evidence="7 8">Small ribosomal subunit protein uS5</fullName>
    </recommendedName>
</protein>
<dbReference type="Gene3D" id="3.30.160.20">
    <property type="match status" value="1"/>
</dbReference>
<dbReference type="GO" id="GO:0022627">
    <property type="term" value="C:cytosolic small ribosomal subunit"/>
    <property type="evidence" value="ECO:0007669"/>
    <property type="project" value="TreeGrafter"/>
</dbReference>
<evidence type="ECO:0000259" key="10">
    <source>
        <dbReference type="PROSITE" id="PS50881"/>
    </source>
</evidence>
<evidence type="ECO:0000256" key="9">
    <source>
        <dbReference type="RuleBase" id="RU003823"/>
    </source>
</evidence>
<dbReference type="InterPro" id="IPR020568">
    <property type="entry name" value="Ribosomal_Su5_D2-typ_SF"/>
</dbReference>
<keyword evidence="4 8" id="KW-0689">Ribosomal protein</keyword>
<dbReference type="OrthoDB" id="38155at2157"/>
<comment type="subunit">
    <text evidence="6 8">Part of the 30S ribosomal subunit. Contacts protein S4.</text>
</comment>
<dbReference type="GO" id="GO:0003735">
    <property type="term" value="F:structural constituent of ribosome"/>
    <property type="evidence" value="ECO:0007669"/>
    <property type="project" value="UniProtKB-UniRule"/>
</dbReference>
<dbReference type="InterPro" id="IPR018192">
    <property type="entry name" value="Ribosomal_uS5_N_CS"/>
</dbReference>
<dbReference type="SUPFAM" id="SSF54768">
    <property type="entry name" value="dsRNA-binding domain-like"/>
    <property type="match status" value="1"/>
</dbReference>
<evidence type="ECO:0000313" key="12">
    <source>
        <dbReference type="Proteomes" id="UP000001901"/>
    </source>
</evidence>
<feature type="domain" description="S5 DRBM" evidence="10">
    <location>
        <begin position="50"/>
        <end position="113"/>
    </location>
</feature>
<dbReference type="InterPro" id="IPR047866">
    <property type="entry name" value="Ribosomal_uS5_arc"/>
</dbReference>
<proteinExistence type="inferred from homology"/>
<dbReference type="InterPro" id="IPR000851">
    <property type="entry name" value="Ribosomal_uS5"/>
</dbReference>
<dbReference type="eggNOG" id="arCOG04087">
    <property type="taxonomic scope" value="Archaea"/>
</dbReference>